<evidence type="ECO:0000259" key="1">
    <source>
        <dbReference type="PROSITE" id="PS51186"/>
    </source>
</evidence>
<dbReference type="Pfam" id="PF13302">
    <property type="entry name" value="Acetyltransf_3"/>
    <property type="match status" value="1"/>
</dbReference>
<dbReference type="InterPro" id="IPR016181">
    <property type="entry name" value="Acyl_CoA_acyltransferase"/>
</dbReference>
<dbReference type="PROSITE" id="PS51186">
    <property type="entry name" value="GNAT"/>
    <property type="match status" value="1"/>
</dbReference>
<dbReference type="EMBL" id="JBHSFU010000007">
    <property type="protein sequence ID" value="MFC4559060.1"/>
    <property type="molecule type" value="Genomic_DNA"/>
</dbReference>
<protein>
    <submittedName>
        <fullName evidence="2">GNAT family N-acetyltransferase</fullName>
        <ecNumber evidence="2">2.3.-.-</ecNumber>
    </submittedName>
</protein>
<accession>A0ABV9DJN2</accession>
<gene>
    <name evidence="2" type="ORF">ACFO3D_12745</name>
</gene>
<dbReference type="RefSeq" id="WP_390296532.1">
    <property type="nucleotide sequence ID" value="NZ_JBHSFU010000007.1"/>
</dbReference>
<comment type="caution">
    <text evidence="2">The sequence shown here is derived from an EMBL/GenBank/DDBJ whole genome shotgun (WGS) entry which is preliminary data.</text>
</comment>
<dbReference type="SUPFAM" id="SSF55729">
    <property type="entry name" value="Acyl-CoA N-acyltransferases (Nat)"/>
    <property type="match status" value="1"/>
</dbReference>
<dbReference type="Gene3D" id="3.40.630.30">
    <property type="match status" value="1"/>
</dbReference>
<feature type="domain" description="N-acetyltransferase" evidence="1">
    <location>
        <begin position="5"/>
        <end position="153"/>
    </location>
</feature>
<reference evidence="3" key="1">
    <citation type="journal article" date="2019" name="Int. J. Syst. Evol. Microbiol.">
        <title>The Global Catalogue of Microorganisms (GCM) 10K type strain sequencing project: providing services to taxonomists for standard genome sequencing and annotation.</title>
        <authorList>
            <consortium name="The Broad Institute Genomics Platform"/>
            <consortium name="The Broad Institute Genome Sequencing Center for Infectious Disease"/>
            <person name="Wu L."/>
            <person name="Ma J."/>
        </authorList>
    </citation>
    <scope>NUCLEOTIDE SEQUENCE [LARGE SCALE GENOMIC DNA]</scope>
    <source>
        <strain evidence="3">CGMCC 4.7426</strain>
    </source>
</reference>
<dbReference type="PANTHER" id="PTHR43792">
    <property type="entry name" value="GNAT FAMILY, PUTATIVE (AFU_ORTHOLOGUE AFUA_3G00765)-RELATED-RELATED"/>
    <property type="match status" value="1"/>
</dbReference>
<evidence type="ECO:0000313" key="3">
    <source>
        <dbReference type="Proteomes" id="UP001595989"/>
    </source>
</evidence>
<name>A0ABV9DJN2_9BACI</name>
<dbReference type="EC" id="2.3.-.-" evidence="2"/>
<organism evidence="2 3">
    <name type="scientific">Virgibacillus kekensis</name>
    <dbReference type="NCBI Taxonomy" id="202261"/>
    <lineage>
        <taxon>Bacteria</taxon>
        <taxon>Bacillati</taxon>
        <taxon>Bacillota</taxon>
        <taxon>Bacilli</taxon>
        <taxon>Bacillales</taxon>
        <taxon>Bacillaceae</taxon>
        <taxon>Virgibacillus</taxon>
    </lineage>
</organism>
<dbReference type="Proteomes" id="UP001595989">
    <property type="component" value="Unassembled WGS sequence"/>
</dbReference>
<dbReference type="CDD" id="cd04301">
    <property type="entry name" value="NAT_SF"/>
    <property type="match status" value="1"/>
</dbReference>
<evidence type="ECO:0000313" key="2">
    <source>
        <dbReference type="EMBL" id="MFC4559060.1"/>
    </source>
</evidence>
<keyword evidence="2" id="KW-0012">Acyltransferase</keyword>
<keyword evidence="3" id="KW-1185">Reference proteome</keyword>
<dbReference type="GO" id="GO:0016746">
    <property type="term" value="F:acyltransferase activity"/>
    <property type="evidence" value="ECO:0007669"/>
    <property type="project" value="UniProtKB-KW"/>
</dbReference>
<dbReference type="InterPro" id="IPR000182">
    <property type="entry name" value="GNAT_dom"/>
</dbReference>
<dbReference type="PANTHER" id="PTHR43792:SF13">
    <property type="entry name" value="ACETYLTRANSFERASE"/>
    <property type="match status" value="1"/>
</dbReference>
<sequence>MEFFTNKLELLACDQERFIHYSESYTMGPHIEKYLEKLNEDPLEEGWGVWFIILKETREVVGDIGFKGSPDLKGNVEIGYGVSPMHQGKGYATEAVAGIIYWAFETGAVKQITAECLNDNFASIRVLEKTGMQRTCFDGDMLYWSLDAADWAD</sequence>
<dbReference type="InterPro" id="IPR051531">
    <property type="entry name" value="N-acetyltransferase"/>
</dbReference>
<keyword evidence="2" id="KW-0808">Transferase</keyword>
<proteinExistence type="predicted"/>